<evidence type="ECO:0000256" key="3">
    <source>
        <dbReference type="ARBA" id="ARBA00004744"/>
    </source>
</evidence>
<dbReference type="UniPathway" id="UPA00252"/>
<keyword evidence="9" id="KW-0627">Porphyrin biosynthesis</keyword>
<sequence length="421" mass="47625">MFRTLFLMLLLLAGLISGPYLAGSQGYVRIETASTVIEMSIVMLVVFFVIAMAVVYGLEWIFTKVCRMSSGAYNWFSTRKHKKAQQETLEGLMRMSEGNYSKAEKLFSKNAKHADEPVLNLIKAAEAAQQNGDDLAANKYLIKAAEIAGPNNVAVELSRTKILLQQGKIPAARTAIDSLLELAPHNDEVLRLAIQIYKDSKAYVALDRLLTEIGQRSFLTAEEYAELEHFVDDGLQDERLQEEGQEGLLYWWENQPNRRRKSVYSRVGVVKRLIDSDDHQSAEEIALETLKKFEDEQLNGLFVQLTRLQVASDSKLLKVLAKRADKANVKYTDDYARALGYIYTRDGEYQKAKVQFELLLEHDECIADDRIMALHVAEQTNDTVLANRIREENLKQVNMDVQAKADGILALPENLNESKTL</sequence>
<protein>
    <submittedName>
        <fullName evidence="12">Heme biosynthesis protein HemY</fullName>
    </submittedName>
</protein>
<evidence type="ECO:0000256" key="7">
    <source>
        <dbReference type="ARBA" id="ARBA00022989"/>
    </source>
</evidence>
<keyword evidence="4" id="KW-1003">Cell membrane</keyword>
<dbReference type="STRING" id="1122190.GCA_000621105_00300"/>
<comment type="caution">
    <text evidence="12">The sequence shown here is derived from an EMBL/GenBank/DDBJ whole genome shotgun (WGS) entry which is preliminary data.</text>
</comment>
<name>A0A011P9Q1_9PAST</name>
<comment type="pathway">
    <text evidence="3">Porphyrin-containing compound metabolism; protoheme biosynthesis.</text>
</comment>
<keyword evidence="5" id="KW-0997">Cell inner membrane</keyword>
<evidence type="ECO:0000256" key="8">
    <source>
        <dbReference type="ARBA" id="ARBA00023136"/>
    </source>
</evidence>
<organism evidence="12 13">
    <name type="scientific">Mannheimia granulomatis</name>
    <dbReference type="NCBI Taxonomy" id="85402"/>
    <lineage>
        <taxon>Bacteria</taxon>
        <taxon>Pseudomonadati</taxon>
        <taxon>Pseudomonadota</taxon>
        <taxon>Gammaproteobacteria</taxon>
        <taxon>Pasteurellales</taxon>
        <taxon>Pasteurellaceae</taxon>
        <taxon>Mannheimia</taxon>
    </lineage>
</organism>
<dbReference type="InterPro" id="IPR005254">
    <property type="entry name" value="Heme_biosyn_assoc_TPR_pro"/>
</dbReference>
<keyword evidence="8 10" id="KW-0472">Membrane</keyword>
<dbReference type="NCBIfam" id="TIGR00540">
    <property type="entry name" value="TPR_hemY_coli"/>
    <property type="match status" value="1"/>
</dbReference>
<dbReference type="OrthoDB" id="7067577at2"/>
<reference evidence="12 13" key="1">
    <citation type="journal article" date="2014" name="Genome Announc.">
        <title>Genome Sequence of a Presumptive Mannheimia haemolytica Strain with an A1/A6-Cross-Reactive Serotype from a White-Tailed Deer (Odocoileus virginianus).</title>
        <authorList>
            <person name="Lawrence P.K."/>
            <person name="Bey R.F."/>
            <person name="Wiener B."/>
            <person name="Kittichotirat W."/>
            <person name="Bumgarner R.E."/>
        </authorList>
    </citation>
    <scope>NUCLEOTIDE SEQUENCE [LARGE SCALE GENOMIC DNA]</scope>
    <source>
        <strain evidence="12 13">PKL10</strain>
    </source>
</reference>
<evidence type="ECO:0000256" key="10">
    <source>
        <dbReference type="SAM" id="Phobius"/>
    </source>
</evidence>
<keyword evidence="6 10" id="KW-0812">Transmembrane</keyword>
<evidence type="ECO:0000256" key="9">
    <source>
        <dbReference type="ARBA" id="ARBA00023244"/>
    </source>
</evidence>
<dbReference type="GO" id="GO:0005886">
    <property type="term" value="C:plasma membrane"/>
    <property type="evidence" value="ECO:0007669"/>
    <property type="project" value="UniProtKB-SubCell"/>
</dbReference>
<evidence type="ECO:0000313" key="12">
    <source>
        <dbReference type="EMBL" id="EXI63034.1"/>
    </source>
</evidence>
<accession>A0A011P9Q1</accession>
<evidence type="ECO:0000256" key="4">
    <source>
        <dbReference type="ARBA" id="ARBA00022475"/>
    </source>
</evidence>
<comment type="function">
    <text evidence="1">Involved in a late step of protoheme IX synthesis.</text>
</comment>
<keyword evidence="13" id="KW-1185">Reference proteome</keyword>
<dbReference type="GO" id="GO:0006779">
    <property type="term" value="P:porphyrin-containing compound biosynthetic process"/>
    <property type="evidence" value="ECO:0007669"/>
    <property type="project" value="UniProtKB-KW"/>
</dbReference>
<evidence type="ECO:0000259" key="11">
    <source>
        <dbReference type="Pfam" id="PF07219"/>
    </source>
</evidence>
<evidence type="ECO:0000313" key="13">
    <source>
        <dbReference type="Proteomes" id="UP000054123"/>
    </source>
</evidence>
<dbReference type="Gene3D" id="1.25.40.10">
    <property type="entry name" value="Tetratricopeptide repeat domain"/>
    <property type="match status" value="1"/>
</dbReference>
<dbReference type="EMBL" id="JANJ01000001">
    <property type="protein sequence ID" value="EXI63034.1"/>
    <property type="molecule type" value="Genomic_DNA"/>
</dbReference>
<feature type="domain" description="HemY N-terminal" evidence="11">
    <location>
        <begin position="26"/>
        <end position="132"/>
    </location>
</feature>
<dbReference type="SUPFAM" id="SSF48452">
    <property type="entry name" value="TPR-like"/>
    <property type="match status" value="1"/>
</dbReference>
<gene>
    <name evidence="12" type="ORF">AK33_01115</name>
</gene>
<evidence type="ECO:0000256" key="6">
    <source>
        <dbReference type="ARBA" id="ARBA00022692"/>
    </source>
</evidence>
<evidence type="ECO:0000256" key="5">
    <source>
        <dbReference type="ARBA" id="ARBA00022519"/>
    </source>
</evidence>
<dbReference type="PATRIC" id="fig|1450449.3.peg.171"/>
<evidence type="ECO:0000256" key="1">
    <source>
        <dbReference type="ARBA" id="ARBA00002962"/>
    </source>
</evidence>
<evidence type="ECO:0000256" key="2">
    <source>
        <dbReference type="ARBA" id="ARBA00004429"/>
    </source>
</evidence>
<dbReference type="InterPro" id="IPR011990">
    <property type="entry name" value="TPR-like_helical_dom_sf"/>
</dbReference>
<proteinExistence type="predicted"/>
<dbReference type="AlphaFoldDB" id="A0A011P9Q1"/>
<dbReference type="RefSeq" id="WP_042801223.1">
    <property type="nucleotide sequence ID" value="NZ_AVSP01000004.1"/>
</dbReference>
<comment type="subcellular location">
    <subcellularLocation>
        <location evidence="2">Cell inner membrane</location>
        <topology evidence="2">Multi-pass membrane protein</topology>
    </subcellularLocation>
</comment>
<dbReference type="GO" id="GO:0042168">
    <property type="term" value="P:heme metabolic process"/>
    <property type="evidence" value="ECO:0007669"/>
    <property type="project" value="InterPro"/>
</dbReference>
<dbReference type="Pfam" id="PF07219">
    <property type="entry name" value="HemY_N"/>
    <property type="match status" value="1"/>
</dbReference>
<dbReference type="Proteomes" id="UP000054123">
    <property type="component" value="Unassembled WGS sequence"/>
</dbReference>
<feature type="transmembrane region" description="Helical" evidence="10">
    <location>
        <begin position="40"/>
        <end position="62"/>
    </location>
</feature>
<dbReference type="InterPro" id="IPR010817">
    <property type="entry name" value="HemY_N"/>
</dbReference>
<keyword evidence="7 10" id="KW-1133">Transmembrane helix</keyword>